<evidence type="ECO:0000256" key="7">
    <source>
        <dbReference type="ARBA" id="ARBA00022840"/>
    </source>
</evidence>
<sequence length="281" mass="30154">MASLVGDRSLRLSFPLDSGTVDQAGLPVVPTPGAGVTTLNMAGQPWAEIEHRPGALADSQHLDDIVAAARLAIDHERFEAQALAQLRLLRESRTRVVSAADHERQRLERDLHDGAQQRLVALAMAIELARLSADGDGIDDSVLEACADHVRGAIDDVRTIAHGIFPSVLAEEGLVSAFAQLAEAAPIRIRIQSPIGRLPSHVESAAYFVGARAVDRFVTDDGVIELSRTTRCLRLRVTVDRAPDLAMTDLEDRAGALDGTLILKAAPNDRPQLVLELPCAS</sequence>
<accession>A0AAU7JV13</accession>
<reference evidence="10" key="1">
    <citation type="submission" date="2024-05" db="EMBL/GenBank/DDBJ databases">
        <authorList>
            <person name="Kim S."/>
            <person name="Heo J."/>
            <person name="Choi H."/>
            <person name="Choi Y."/>
            <person name="Kwon S.-W."/>
            <person name="Kim Y."/>
        </authorList>
    </citation>
    <scope>NUCLEOTIDE SEQUENCE</scope>
    <source>
        <strain evidence="10">KACC 23699</strain>
    </source>
</reference>
<dbReference type="EMBL" id="CP157483">
    <property type="protein sequence ID" value="XBO44058.1"/>
    <property type="molecule type" value="Genomic_DNA"/>
</dbReference>
<dbReference type="PANTHER" id="PTHR24421:SF10">
    <property type="entry name" value="NITRATE_NITRITE SENSOR PROTEIN NARQ"/>
    <property type="match status" value="1"/>
</dbReference>
<protein>
    <recommendedName>
        <fullName evidence="2">histidine kinase</fullName>
        <ecNumber evidence="2">2.7.13.3</ecNumber>
    </recommendedName>
</protein>
<organism evidence="10">
    <name type="scientific">Pedococcus sp. KACC 23699</name>
    <dbReference type="NCBI Taxonomy" id="3149228"/>
    <lineage>
        <taxon>Bacteria</taxon>
        <taxon>Bacillati</taxon>
        <taxon>Actinomycetota</taxon>
        <taxon>Actinomycetes</taxon>
        <taxon>Micrococcales</taxon>
        <taxon>Intrasporangiaceae</taxon>
        <taxon>Pedococcus</taxon>
    </lineage>
</organism>
<evidence type="ECO:0000256" key="4">
    <source>
        <dbReference type="ARBA" id="ARBA00022679"/>
    </source>
</evidence>
<keyword evidence="6 10" id="KW-0418">Kinase</keyword>
<dbReference type="AlphaFoldDB" id="A0AAU7JV13"/>
<comment type="catalytic activity">
    <reaction evidence="1">
        <text>ATP + protein L-histidine = ADP + protein N-phospho-L-histidine.</text>
        <dbReference type="EC" id="2.7.13.3"/>
    </reaction>
</comment>
<dbReference type="PANTHER" id="PTHR24421">
    <property type="entry name" value="NITRATE/NITRITE SENSOR PROTEIN NARX-RELATED"/>
    <property type="match status" value="1"/>
</dbReference>
<evidence type="ECO:0000256" key="8">
    <source>
        <dbReference type="ARBA" id="ARBA00023012"/>
    </source>
</evidence>
<dbReference type="GO" id="GO:0016020">
    <property type="term" value="C:membrane"/>
    <property type="evidence" value="ECO:0007669"/>
    <property type="project" value="InterPro"/>
</dbReference>
<dbReference type="GO" id="GO:0000155">
    <property type="term" value="F:phosphorelay sensor kinase activity"/>
    <property type="evidence" value="ECO:0007669"/>
    <property type="project" value="InterPro"/>
</dbReference>
<dbReference type="InterPro" id="IPR011712">
    <property type="entry name" value="Sig_transdc_His_kin_sub3_dim/P"/>
</dbReference>
<gene>
    <name evidence="10" type="ORF">ABEG17_01655</name>
</gene>
<feature type="domain" description="Signal transduction histidine kinase subgroup 3 dimerisation and phosphoacceptor" evidence="9">
    <location>
        <begin position="103"/>
        <end position="168"/>
    </location>
</feature>
<dbReference type="Gene3D" id="6.10.250.2870">
    <property type="match status" value="1"/>
</dbReference>
<name>A0AAU7JV13_9MICO</name>
<evidence type="ECO:0000256" key="5">
    <source>
        <dbReference type="ARBA" id="ARBA00022741"/>
    </source>
</evidence>
<dbReference type="Pfam" id="PF07730">
    <property type="entry name" value="HisKA_3"/>
    <property type="match status" value="1"/>
</dbReference>
<dbReference type="RefSeq" id="WP_406831517.1">
    <property type="nucleotide sequence ID" value="NZ_CP157483.1"/>
</dbReference>
<keyword evidence="8" id="KW-0902">Two-component regulatory system</keyword>
<dbReference type="InterPro" id="IPR050482">
    <property type="entry name" value="Sensor_HK_TwoCompSys"/>
</dbReference>
<keyword evidence="4" id="KW-0808">Transferase</keyword>
<keyword evidence="5" id="KW-0547">Nucleotide-binding</keyword>
<dbReference type="GO" id="GO:0005524">
    <property type="term" value="F:ATP binding"/>
    <property type="evidence" value="ECO:0007669"/>
    <property type="project" value="UniProtKB-KW"/>
</dbReference>
<dbReference type="EC" id="2.7.13.3" evidence="2"/>
<evidence type="ECO:0000256" key="6">
    <source>
        <dbReference type="ARBA" id="ARBA00022777"/>
    </source>
</evidence>
<evidence type="ECO:0000313" key="10">
    <source>
        <dbReference type="EMBL" id="XBO44058.1"/>
    </source>
</evidence>
<evidence type="ECO:0000256" key="1">
    <source>
        <dbReference type="ARBA" id="ARBA00000085"/>
    </source>
</evidence>
<evidence type="ECO:0000256" key="3">
    <source>
        <dbReference type="ARBA" id="ARBA00022553"/>
    </source>
</evidence>
<keyword evidence="7" id="KW-0067">ATP-binding</keyword>
<evidence type="ECO:0000259" key="9">
    <source>
        <dbReference type="Pfam" id="PF07730"/>
    </source>
</evidence>
<dbReference type="GO" id="GO:0046983">
    <property type="term" value="F:protein dimerization activity"/>
    <property type="evidence" value="ECO:0007669"/>
    <property type="project" value="InterPro"/>
</dbReference>
<proteinExistence type="predicted"/>
<keyword evidence="3" id="KW-0597">Phosphoprotein</keyword>
<evidence type="ECO:0000256" key="2">
    <source>
        <dbReference type="ARBA" id="ARBA00012438"/>
    </source>
</evidence>